<keyword evidence="1" id="KW-1133">Transmembrane helix</keyword>
<keyword evidence="1" id="KW-0812">Transmembrane</keyword>
<keyword evidence="1" id="KW-0472">Membrane</keyword>
<organism evidence="2 3">
    <name type="scientific">Leptospira perdikensis</name>
    <dbReference type="NCBI Taxonomy" id="2484948"/>
    <lineage>
        <taxon>Bacteria</taxon>
        <taxon>Pseudomonadati</taxon>
        <taxon>Spirochaetota</taxon>
        <taxon>Spirochaetia</taxon>
        <taxon>Leptospirales</taxon>
        <taxon>Leptospiraceae</taxon>
        <taxon>Leptospira</taxon>
    </lineage>
</organism>
<dbReference type="OrthoDB" id="319266at2"/>
<dbReference type="EMBL" id="RQGA01000002">
    <property type="protein sequence ID" value="TGL45652.1"/>
    <property type="molecule type" value="Genomic_DNA"/>
</dbReference>
<dbReference type="InterPro" id="IPR011050">
    <property type="entry name" value="Pectin_lyase_fold/virulence"/>
</dbReference>
<dbReference type="Gene3D" id="2.160.20.10">
    <property type="entry name" value="Single-stranded right-handed beta-helix, Pectin lyase-like"/>
    <property type="match status" value="1"/>
</dbReference>
<feature type="transmembrane region" description="Helical" evidence="1">
    <location>
        <begin position="51"/>
        <end position="73"/>
    </location>
</feature>
<proteinExistence type="predicted"/>
<evidence type="ECO:0000256" key="1">
    <source>
        <dbReference type="SAM" id="Phobius"/>
    </source>
</evidence>
<evidence type="ECO:0000313" key="2">
    <source>
        <dbReference type="EMBL" id="TGL45652.1"/>
    </source>
</evidence>
<feature type="transmembrane region" description="Helical" evidence="1">
    <location>
        <begin position="12"/>
        <end position="31"/>
    </location>
</feature>
<sequence>MRKYRKFPKTNLSFIFLLIFFQFHCLLNPIVRELLDLDLNKKNDNLFQLGILLALYGGPSPTITPSVGFVILTNTKIRVVFNRSMNPTSLSAILGTPLDQTWSDTFAANDTVVLSGSIPVGTNTFQLDGTDASGFRMTTVTGTYTVLAANTNLYYVSPSGNNGNSGTTPGTAKLTIPSAIVGATPPAAILVSEGNYLVDSGLGTQVNMTNNVSVYGGFSSDFLNRNSNLYIARIVDTATANTDTITINAGAGITSSTVVDGFTVRGASNPNAPNASIAFNCLSSSPTITNNRFEGGVVSNAISAAIYVSASSSLITNNVILGGTSAVASTFGIYIENNSSPSIVSNTIHGGDAPAASAHAIYNAPQTNTPSIIGNTLLGGTGSISYALNTSPPSNPTVTNNSMDGGAGITSRALYFPSGSGNFGIYQNNILFTSGGTNRYCVYEQGGTNPFIFNGNRLTDCPTALYFDEGTTIINNIGTVNGGTVNGSTYSGNY</sequence>
<evidence type="ECO:0008006" key="4">
    <source>
        <dbReference type="Google" id="ProtNLM"/>
    </source>
</evidence>
<name>A0A4R9JKU7_9LEPT</name>
<gene>
    <name evidence="2" type="ORF">EHQ49_01235</name>
</gene>
<dbReference type="RefSeq" id="WP_135575572.1">
    <property type="nucleotide sequence ID" value="NZ_RQGA01000002.1"/>
</dbReference>
<accession>A0A4R9JKU7</accession>
<dbReference type="InterPro" id="IPR012334">
    <property type="entry name" value="Pectin_lyas_fold"/>
</dbReference>
<reference evidence="2" key="1">
    <citation type="journal article" date="2019" name="PLoS Negl. Trop. Dis.">
        <title>Revisiting the worldwide diversity of Leptospira species in the environment.</title>
        <authorList>
            <person name="Vincent A.T."/>
            <person name="Schiettekatte O."/>
            <person name="Bourhy P."/>
            <person name="Veyrier F.J."/>
            <person name="Picardeau M."/>
        </authorList>
    </citation>
    <scope>NUCLEOTIDE SEQUENCE [LARGE SCALE GENOMIC DNA]</scope>
    <source>
        <strain evidence="2">201702692</strain>
    </source>
</reference>
<evidence type="ECO:0000313" key="3">
    <source>
        <dbReference type="Proteomes" id="UP000298125"/>
    </source>
</evidence>
<keyword evidence="3" id="KW-1185">Reference proteome</keyword>
<dbReference type="SUPFAM" id="SSF51126">
    <property type="entry name" value="Pectin lyase-like"/>
    <property type="match status" value="1"/>
</dbReference>
<comment type="caution">
    <text evidence="2">The sequence shown here is derived from an EMBL/GenBank/DDBJ whole genome shotgun (WGS) entry which is preliminary data.</text>
</comment>
<protein>
    <recommendedName>
        <fullName evidence="4">DUF1565 domain-containing protein</fullName>
    </recommendedName>
</protein>
<dbReference type="AlphaFoldDB" id="A0A4R9JKU7"/>
<dbReference type="Proteomes" id="UP000298125">
    <property type="component" value="Unassembled WGS sequence"/>
</dbReference>